<feature type="transmembrane region" description="Helical" evidence="1">
    <location>
        <begin position="113"/>
        <end position="131"/>
    </location>
</feature>
<dbReference type="Proteomes" id="UP001642360">
    <property type="component" value="Unassembled WGS sequence"/>
</dbReference>
<keyword evidence="1" id="KW-0472">Membrane</keyword>
<feature type="transmembrane region" description="Helical" evidence="1">
    <location>
        <begin position="137"/>
        <end position="154"/>
    </location>
</feature>
<name>A0ABC8SQF6_9AQUA</name>
<evidence type="ECO:0000313" key="3">
    <source>
        <dbReference type="Proteomes" id="UP001642360"/>
    </source>
</evidence>
<protein>
    <submittedName>
        <fullName evidence="2">Uncharacterized protein</fullName>
    </submittedName>
</protein>
<comment type="caution">
    <text evidence="2">The sequence shown here is derived from an EMBL/GenBank/DDBJ whole genome shotgun (WGS) entry which is preliminary data.</text>
</comment>
<accession>A0ABC8SQF6</accession>
<evidence type="ECO:0000256" key="1">
    <source>
        <dbReference type="SAM" id="Phobius"/>
    </source>
</evidence>
<keyword evidence="1" id="KW-1133">Transmembrane helix</keyword>
<evidence type="ECO:0000313" key="2">
    <source>
        <dbReference type="EMBL" id="CAK9159379.1"/>
    </source>
</evidence>
<gene>
    <name evidence="2" type="ORF">ILEXP_LOCUS28077</name>
</gene>
<feature type="transmembrane region" description="Helical" evidence="1">
    <location>
        <begin position="84"/>
        <end position="101"/>
    </location>
</feature>
<dbReference type="AlphaFoldDB" id="A0ABC8SQF6"/>
<organism evidence="2 3">
    <name type="scientific">Ilex paraguariensis</name>
    <name type="common">yerba mate</name>
    <dbReference type="NCBI Taxonomy" id="185542"/>
    <lineage>
        <taxon>Eukaryota</taxon>
        <taxon>Viridiplantae</taxon>
        <taxon>Streptophyta</taxon>
        <taxon>Embryophyta</taxon>
        <taxon>Tracheophyta</taxon>
        <taxon>Spermatophyta</taxon>
        <taxon>Magnoliopsida</taxon>
        <taxon>eudicotyledons</taxon>
        <taxon>Gunneridae</taxon>
        <taxon>Pentapetalae</taxon>
        <taxon>asterids</taxon>
        <taxon>campanulids</taxon>
        <taxon>Aquifoliales</taxon>
        <taxon>Aquifoliaceae</taxon>
        <taxon>Ilex</taxon>
    </lineage>
</organism>
<reference evidence="2 3" key="1">
    <citation type="submission" date="2024-02" db="EMBL/GenBank/DDBJ databases">
        <authorList>
            <person name="Vignale AGUSTIN F."/>
            <person name="Sosa J E."/>
            <person name="Modenutti C."/>
        </authorList>
    </citation>
    <scope>NUCLEOTIDE SEQUENCE [LARGE SCALE GENOMIC DNA]</scope>
</reference>
<dbReference type="PANTHER" id="PTHR34115">
    <property type="entry name" value="PROTEIN, PUTATIVE-RELATED"/>
    <property type="match status" value="1"/>
</dbReference>
<proteinExistence type="predicted"/>
<keyword evidence="3" id="KW-1185">Reference proteome</keyword>
<sequence>MENDHDNRGDNGRKKNRIKVVWRRRLAMSTCRDGRLPLYASSKKKFTPCPPSHEVFKYLVPLLAALVAMRYQAKGKDPFEACPINMWCFCISTFIYCLAMGIQNQTKTRDIQVLAHVILVSGALSSISLGSVILPHFLGQLIFAVLAFLLIILARNKLKHAYYWLYNRVTNVVALLFPNVQNYSDRHNQPYPSPPV</sequence>
<keyword evidence="1" id="KW-0812">Transmembrane</keyword>
<dbReference type="InterPro" id="IPR053258">
    <property type="entry name" value="Ca-permeable_cation_channel"/>
</dbReference>
<dbReference type="EMBL" id="CAUOFW020003347">
    <property type="protein sequence ID" value="CAK9159379.1"/>
    <property type="molecule type" value="Genomic_DNA"/>
</dbReference>
<dbReference type="PANTHER" id="PTHR34115:SF6">
    <property type="entry name" value="PROTEIN, PUTATIVE-RELATED"/>
    <property type="match status" value="1"/>
</dbReference>